<feature type="domain" description="ShKT" evidence="3">
    <location>
        <begin position="99"/>
        <end position="136"/>
    </location>
</feature>
<evidence type="ECO:0000313" key="4">
    <source>
        <dbReference type="Proteomes" id="UP000887577"/>
    </source>
</evidence>
<keyword evidence="1" id="KW-1015">Disulfide bond</keyword>
<organism evidence="4 5">
    <name type="scientific">Panagrolaimus superbus</name>
    <dbReference type="NCBI Taxonomy" id="310955"/>
    <lineage>
        <taxon>Eukaryota</taxon>
        <taxon>Metazoa</taxon>
        <taxon>Ecdysozoa</taxon>
        <taxon>Nematoda</taxon>
        <taxon>Chromadorea</taxon>
        <taxon>Rhabditida</taxon>
        <taxon>Tylenchina</taxon>
        <taxon>Panagrolaimomorpha</taxon>
        <taxon>Panagrolaimoidea</taxon>
        <taxon>Panagrolaimidae</taxon>
        <taxon>Panagrolaimus</taxon>
    </lineage>
</organism>
<feature type="chain" id="PRO_5037340577" evidence="2">
    <location>
        <begin position="26"/>
        <end position="273"/>
    </location>
</feature>
<proteinExistence type="predicted"/>
<dbReference type="Proteomes" id="UP000887577">
    <property type="component" value="Unplaced"/>
</dbReference>
<evidence type="ECO:0000259" key="3">
    <source>
        <dbReference type="PROSITE" id="PS51670"/>
    </source>
</evidence>
<dbReference type="PROSITE" id="PS51257">
    <property type="entry name" value="PROKAR_LIPOPROTEIN"/>
    <property type="match status" value="1"/>
</dbReference>
<dbReference type="WBParaSite" id="PSU_v2.g15969.t1">
    <property type="protein sequence ID" value="PSU_v2.g15969.t1"/>
    <property type="gene ID" value="PSU_v2.g15969"/>
</dbReference>
<feature type="signal peptide" evidence="2">
    <location>
        <begin position="1"/>
        <end position="25"/>
    </location>
</feature>
<feature type="disulfide bond" evidence="1">
    <location>
        <begin position="142"/>
        <end position="176"/>
    </location>
</feature>
<dbReference type="Pfam" id="PF01549">
    <property type="entry name" value="ShK"/>
    <property type="match status" value="4"/>
</dbReference>
<evidence type="ECO:0000313" key="5">
    <source>
        <dbReference type="WBParaSite" id="PSU_v2.g15969.t1"/>
    </source>
</evidence>
<feature type="domain" description="ShKT" evidence="3">
    <location>
        <begin position="236"/>
        <end position="273"/>
    </location>
</feature>
<dbReference type="Gene3D" id="1.10.10.1870">
    <property type="entry name" value="ShTK domain-like"/>
    <property type="match status" value="1"/>
</dbReference>
<protein>
    <submittedName>
        <fullName evidence="5">ShKT domain-containing protein</fullName>
    </submittedName>
</protein>
<dbReference type="PANTHER" id="PTHR21724:SF109">
    <property type="entry name" value="SHKT DOMAIN-CONTAINING PROTEIN"/>
    <property type="match status" value="1"/>
</dbReference>
<dbReference type="InterPro" id="IPR003582">
    <property type="entry name" value="ShKT_dom"/>
</dbReference>
<keyword evidence="4" id="KW-1185">Reference proteome</keyword>
<keyword evidence="2" id="KW-0732">Signal</keyword>
<comment type="caution">
    <text evidence="1">Lacks conserved residue(s) required for the propagation of feature annotation.</text>
</comment>
<evidence type="ECO:0000256" key="1">
    <source>
        <dbReference type="PROSITE-ProRule" id="PRU01005"/>
    </source>
</evidence>
<accession>A0A914YB29</accession>
<dbReference type="AlphaFoldDB" id="A0A914YB29"/>
<feature type="domain" description="ShKT" evidence="3">
    <location>
        <begin position="142"/>
        <end position="176"/>
    </location>
</feature>
<feature type="disulfide bond" evidence="1">
    <location>
        <begin position="192"/>
        <end position="226"/>
    </location>
</feature>
<dbReference type="PANTHER" id="PTHR21724">
    <property type="entry name" value="SHKT DOMAIN-CONTAINING PROTEIN"/>
    <property type="match status" value="1"/>
</dbReference>
<reference evidence="5" key="1">
    <citation type="submission" date="2022-11" db="UniProtKB">
        <authorList>
            <consortium name="WormBaseParasite"/>
        </authorList>
    </citation>
    <scope>IDENTIFICATION</scope>
</reference>
<feature type="domain" description="ShKT" evidence="3">
    <location>
        <begin position="192"/>
        <end position="226"/>
    </location>
</feature>
<sequence length="273" mass="28629">MMMSSSKAFLASLIVILACIEFSNGVILTTSCRINPTVFGPNATSCADTRDSAECKAIFPGGVSPTTRPPQCEKPELEEIALDCANTCFACCESAAYTCGDDPLSPINCTANMRYCKDDSWTTVMSQYCTGTCGLCISGTGCKDVNAGCKDMRSLCNDINFNTYMRANCQKTCLFCPAGGTATTASPGSGSCSDVATNCAANVALCNNAAYSTLMTQKCPRTCNRCSGSGTGGTTCTNSNANCATWARNGFCTSTFYTAAQKRQNCAQSCNLC</sequence>
<dbReference type="SMART" id="SM00254">
    <property type="entry name" value="ShKT"/>
    <property type="match status" value="5"/>
</dbReference>
<dbReference type="Gene3D" id="1.10.10.1940">
    <property type="match status" value="3"/>
</dbReference>
<evidence type="ECO:0000256" key="2">
    <source>
        <dbReference type="SAM" id="SignalP"/>
    </source>
</evidence>
<dbReference type="PROSITE" id="PS51670">
    <property type="entry name" value="SHKT"/>
    <property type="match status" value="4"/>
</dbReference>
<name>A0A914YB29_9BILA</name>